<dbReference type="GO" id="GO:0008270">
    <property type="term" value="F:zinc ion binding"/>
    <property type="evidence" value="ECO:0007669"/>
    <property type="project" value="UniProtKB-KW"/>
</dbReference>
<feature type="domain" description="PHD-type" evidence="7">
    <location>
        <begin position="600"/>
        <end position="648"/>
    </location>
</feature>
<dbReference type="InterPro" id="IPR011011">
    <property type="entry name" value="Znf_FYVE_PHD"/>
</dbReference>
<evidence type="ECO:0000256" key="6">
    <source>
        <dbReference type="SAM" id="MobiDB-lite"/>
    </source>
</evidence>
<feature type="compositionally biased region" description="Low complexity" evidence="6">
    <location>
        <begin position="766"/>
        <end position="775"/>
    </location>
</feature>
<dbReference type="STRING" id="595528.A0A0D2WYF4"/>
<feature type="compositionally biased region" description="Basic residues" evidence="6">
    <location>
        <begin position="530"/>
        <end position="541"/>
    </location>
</feature>
<dbReference type="OrthoDB" id="1919692at2759"/>
<evidence type="ECO:0000256" key="3">
    <source>
        <dbReference type="ARBA" id="ARBA00022833"/>
    </source>
</evidence>
<feature type="region of interest" description="Disordered" evidence="6">
    <location>
        <begin position="766"/>
        <end position="804"/>
    </location>
</feature>
<feature type="compositionally biased region" description="Polar residues" evidence="6">
    <location>
        <begin position="16"/>
        <end position="25"/>
    </location>
</feature>
<dbReference type="PROSITE" id="PS50016">
    <property type="entry name" value="ZF_PHD_2"/>
    <property type="match status" value="1"/>
</dbReference>
<dbReference type="EMBL" id="KE346376">
    <property type="protein sequence ID" value="KJE97953.1"/>
    <property type="molecule type" value="Genomic_DNA"/>
</dbReference>
<dbReference type="SUPFAM" id="SSF57903">
    <property type="entry name" value="FYVE/PHD zinc finger"/>
    <property type="match status" value="1"/>
</dbReference>
<feature type="compositionally biased region" description="Low complexity" evidence="6">
    <location>
        <begin position="34"/>
        <end position="83"/>
    </location>
</feature>
<dbReference type="PROSITE" id="PS01359">
    <property type="entry name" value="ZF_PHD_1"/>
    <property type="match status" value="1"/>
</dbReference>
<feature type="coiled-coil region" evidence="5">
    <location>
        <begin position="702"/>
        <end position="729"/>
    </location>
</feature>
<feature type="compositionally biased region" description="Low complexity" evidence="6">
    <location>
        <begin position="379"/>
        <end position="397"/>
    </location>
</feature>
<feature type="compositionally biased region" description="Low complexity" evidence="6">
    <location>
        <begin position="271"/>
        <end position="283"/>
    </location>
</feature>
<dbReference type="AlphaFoldDB" id="A0A0D2WYF4"/>
<dbReference type="InParanoid" id="A0A0D2WYF4"/>
<feature type="compositionally biased region" description="Basic and acidic residues" evidence="6">
    <location>
        <begin position="221"/>
        <end position="230"/>
    </location>
</feature>
<feature type="compositionally biased region" description="Polar residues" evidence="6">
    <location>
        <begin position="443"/>
        <end position="466"/>
    </location>
</feature>
<feature type="region of interest" description="Disordered" evidence="6">
    <location>
        <begin position="169"/>
        <end position="598"/>
    </location>
</feature>
<evidence type="ECO:0000256" key="2">
    <source>
        <dbReference type="ARBA" id="ARBA00022771"/>
    </source>
</evidence>
<evidence type="ECO:0000256" key="1">
    <source>
        <dbReference type="ARBA" id="ARBA00022723"/>
    </source>
</evidence>
<dbReference type="InterPro" id="IPR019786">
    <property type="entry name" value="Zinc_finger_PHD-type_CS"/>
</dbReference>
<gene>
    <name evidence="8" type="ORF">CAOG_008018</name>
</gene>
<evidence type="ECO:0000259" key="7">
    <source>
        <dbReference type="PROSITE" id="PS50016"/>
    </source>
</evidence>
<dbReference type="InterPro" id="IPR013083">
    <property type="entry name" value="Znf_RING/FYVE/PHD"/>
</dbReference>
<evidence type="ECO:0000313" key="8">
    <source>
        <dbReference type="EMBL" id="KJE97953.1"/>
    </source>
</evidence>
<feature type="compositionally biased region" description="Polar residues" evidence="6">
    <location>
        <begin position="261"/>
        <end position="270"/>
    </location>
</feature>
<feature type="compositionally biased region" description="Low complexity" evidence="6">
    <location>
        <begin position="337"/>
        <end position="371"/>
    </location>
</feature>
<organism evidence="8 9">
    <name type="scientific">Capsaspora owczarzaki (strain ATCC 30864)</name>
    <dbReference type="NCBI Taxonomy" id="595528"/>
    <lineage>
        <taxon>Eukaryota</taxon>
        <taxon>Filasterea</taxon>
        <taxon>Capsaspora</taxon>
    </lineage>
</organism>
<dbReference type="Pfam" id="PF00628">
    <property type="entry name" value="PHD"/>
    <property type="match status" value="1"/>
</dbReference>
<dbReference type="InterPro" id="IPR019787">
    <property type="entry name" value="Znf_PHD-finger"/>
</dbReference>
<protein>
    <recommendedName>
        <fullName evidence="7">PHD-type domain-containing protein</fullName>
    </recommendedName>
</protein>
<feature type="compositionally biased region" description="Acidic residues" evidence="6">
    <location>
        <begin position="546"/>
        <end position="555"/>
    </location>
</feature>
<feature type="region of interest" description="Disordered" evidence="6">
    <location>
        <begin position="1"/>
        <end position="119"/>
    </location>
</feature>
<proteinExistence type="predicted"/>
<feature type="compositionally biased region" description="Acidic residues" evidence="6">
    <location>
        <begin position="1"/>
        <end position="10"/>
    </location>
</feature>
<sequence length="821" mass="88173">MSQPDDDDIIFEPATNRFSISSSPAILQRRRSQAHASHSASAAAPSLQSLSVTHSSAPLPQLPSPSVAVRTVPPVVAPAQAHATNPSPGPVRAEAQSPASATPRPSLLLGNHGGDTEQQEVVSLVTLDSPDLDQMDTRASLMMQPAKSTAKSSAVVKWHAVVPPAGAKLATVGTRDMPPPPPAPKLPTTRSVPTASASSLGRVSASSSDEPASITQKRRRDASDEARDGPTAHPSKQPRLVQPVHQKATPRGLPTGLSGFQAYSSIRLDQSSSSESTSNSATSPNRPMRTASRQLTPPKTTVTESTSMLARPSNGTAVGGKARRLVLLGSQAENEDQASGKAATARATAAQTQSNDNKAAFTPAHDATAHAPPKDETESPAMPARRSGASPSRPARGNDSKLPSPPPTPEQIKLGAYRALDLRPSMKTTALARAARDVESDGMASSTPASSVGQSRVDSPASQSRNPHSDAHATKLAVQVHSKRSAASSEEASRRQPKHKTSVSSDSDSDDEQPRMGLLQPSTRADVKPQRKSKLKKKASRKYTYEDSDYEISDYEIDKDSDREADNDSDREADKDSDREADKDSDHDADKDDEQSNEVDSDCDICKLIVPDSDLLMCDTCTSSFHLPCLNYSEVPAGTWLCPDCDARGKLFGPEFFDMRVSVDVGLAQYWEARERCILAFERRLKERETLKESLLAKTNKLESEKLAYEKAQEHHERKRDEIREQLQAMSSSIAALSAWFGKNSHSGPAQSKADLFWLPAEKLQTTSHTTHQHQPSADRTHVAQQRAHPAASTTPSVAPVSNCGDDEYSRGGCHSHDAVK</sequence>
<name>A0A0D2WYF4_CAPO3</name>
<keyword evidence="2 4" id="KW-0863">Zinc-finger</keyword>
<evidence type="ECO:0000256" key="4">
    <source>
        <dbReference type="PROSITE-ProRule" id="PRU00146"/>
    </source>
</evidence>
<dbReference type="Proteomes" id="UP000008743">
    <property type="component" value="Unassembled WGS sequence"/>
</dbReference>
<evidence type="ECO:0000313" key="9">
    <source>
        <dbReference type="Proteomes" id="UP000008743"/>
    </source>
</evidence>
<evidence type="ECO:0000256" key="5">
    <source>
        <dbReference type="SAM" id="Coils"/>
    </source>
</evidence>
<feature type="compositionally biased region" description="Polar residues" evidence="6">
    <location>
        <begin position="291"/>
        <end position="316"/>
    </location>
</feature>
<feature type="compositionally biased region" description="Low complexity" evidence="6">
    <location>
        <begin position="195"/>
        <end position="208"/>
    </location>
</feature>
<keyword evidence="3" id="KW-0862">Zinc</keyword>
<feature type="compositionally biased region" description="Basic and acidic residues" evidence="6">
    <location>
        <begin position="556"/>
        <end position="590"/>
    </location>
</feature>
<reference evidence="9" key="1">
    <citation type="submission" date="2011-02" db="EMBL/GenBank/DDBJ databases">
        <title>The Genome Sequence of Capsaspora owczarzaki ATCC 30864.</title>
        <authorList>
            <person name="Russ C."/>
            <person name="Cuomo C."/>
            <person name="Burger G."/>
            <person name="Gray M.W."/>
            <person name="Holland P.W.H."/>
            <person name="King N."/>
            <person name="Lang F.B.F."/>
            <person name="Roger A.J."/>
            <person name="Ruiz-Trillo I."/>
            <person name="Young S.K."/>
            <person name="Zeng Q."/>
            <person name="Gargeya S."/>
            <person name="Alvarado L."/>
            <person name="Berlin A."/>
            <person name="Chapman S.B."/>
            <person name="Chen Z."/>
            <person name="Freedman E."/>
            <person name="Gellesch M."/>
            <person name="Goldberg J."/>
            <person name="Griggs A."/>
            <person name="Gujja S."/>
            <person name="Heilman E."/>
            <person name="Heiman D."/>
            <person name="Howarth C."/>
            <person name="Mehta T."/>
            <person name="Neiman D."/>
            <person name="Pearson M."/>
            <person name="Roberts A."/>
            <person name="Saif S."/>
            <person name="Shea T."/>
            <person name="Shenoy N."/>
            <person name="Sisk P."/>
            <person name="Stolte C."/>
            <person name="Sykes S."/>
            <person name="White J."/>
            <person name="Yandava C."/>
            <person name="Haas B."/>
            <person name="Nusbaum C."/>
            <person name="Birren B."/>
        </authorList>
    </citation>
    <scope>NUCLEOTIDE SEQUENCE</scope>
    <source>
        <strain evidence="9">ATCC 30864</strain>
    </source>
</reference>
<keyword evidence="1" id="KW-0479">Metal-binding</keyword>
<dbReference type="InterPro" id="IPR001965">
    <property type="entry name" value="Znf_PHD"/>
</dbReference>
<keyword evidence="9" id="KW-1185">Reference proteome</keyword>
<keyword evidence="5" id="KW-0175">Coiled coil</keyword>
<dbReference type="SMART" id="SM00249">
    <property type="entry name" value="PHD"/>
    <property type="match status" value="1"/>
</dbReference>
<dbReference type="Gene3D" id="3.30.40.10">
    <property type="entry name" value="Zinc/RING finger domain, C3HC4 (zinc finger)"/>
    <property type="match status" value="1"/>
</dbReference>
<accession>A0A0D2WYF4</accession>